<keyword evidence="6" id="KW-1185">Reference proteome</keyword>
<dbReference type="SMART" id="SM01161">
    <property type="entry name" value="DUF1767"/>
    <property type="match status" value="1"/>
</dbReference>
<dbReference type="AlphaFoldDB" id="A0A4S2N713"/>
<dbReference type="GO" id="GO:0031422">
    <property type="term" value="C:RecQ family helicase-topoisomerase III complex"/>
    <property type="evidence" value="ECO:0007669"/>
    <property type="project" value="TreeGrafter"/>
</dbReference>
<reference evidence="5 6" key="1">
    <citation type="submission" date="2019-04" db="EMBL/GenBank/DDBJ databases">
        <title>Comparative genomics and transcriptomics to analyze fruiting body development in filamentous ascomycetes.</title>
        <authorList>
            <consortium name="DOE Joint Genome Institute"/>
            <person name="Lutkenhaus R."/>
            <person name="Traeger S."/>
            <person name="Breuer J."/>
            <person name="Kuo A."/>
            <person name="Lipzen A."/>
            <person name="Pangilinan J."/>
            <person name="Dilworth D."/>
            <person name="Sandor L."/>
            <person name="Poggeler S."/>
            <person name="Barry K."/>
            <person name="Grigoriev I.V."/>
            <person name="Nowrousian M."/>
        </authorList>
    </citation>
    <scope>NUCLEOTIDE SEQUENCE [LARGE SCALE GENOMIC DNA]</scope>
    <source>
        <strain evidence="5 6">CBS 389.68</strain>
    </source>
</reference>
<name>A0A4S2N713_9PEZI</name>
<dbReference type="Pfam" id="PF08585">
    <property type="entry name" value="RMI1_N_C"/>
    <property type="match status" value="1"/>
</dbReference>
<dbReference type="GO" id="GO:0016604">
    <property type="term" value="C:nuclear body"/>
    <property type="evidence" value="ECO:0007669"/>
    <property type="project" value="TreeGrafter"/>
</dbReference>
<sequence length="240" mass="26104">MPPTAPPLDHLIQALSSPPHHLPVKPTYLSSLLNALSSSPRGLPPPPALIATLKFRLLAADISVSLSSLPQHCLPPQLTTTPTGWCGEVRGAVLQVMDMVDITMSNIEALDALDMATRGERAQGRRGEIIRVVNDEDGGDGLGEDRERTKKNACHKLLLEDAAGRRVWALEVERIEGVYVGMGIGGKVWVGKAEIARGVMLLKRDGVKVLGGKVEALDKSWKDGRREVLMRRIEEHRGGR</sequence>
<evidence type="ECO:0000313" key="6">
    <source>
        <dbReference type="Proteomes" id="UP000298138"/>
    </source>
</evidence>
<dbReference type="Gene3D" id="2.40.50.770">
    <property type="entry name" value="RecQ-mediated genome instability protein Rmi1, C-terminal domain"/>
    <property type="match status" value="1"/>
</dbReference>
<protein>
    <recommendedName>
        <fullName evidence="2">RecQ-mediated genome instability protein 1</fullName>
    </recommendedName>
</protein>
<proteinExistence type="inferred from homology"/>
<dbReference type="InterPro" id="IPR013894">
    <property type="entry name" value="RMI1_OB"/>
</dbReference>
<organism evidence="5 6">
    <name type="scientific">Ascodesmis nigricans</name>
    <dbReference type="NCBI Taxonomy" id="341454"/>
    <lineage>
        <taxon>Eukaryota</taxon>
        <taxon>Fungi</taxon>
        <taxon>Dikarya</taxon>
        <taxon>Ascomycota</taxon>
        <taxon>Pezizomycotina</taxon>
        <taxon>Pezizomycetes</taxon>
        <taxon>Pezizales</taxon>
        <taxon>Ascodesmidaceae</taxon>
        <taxon>Ascodesmis</taxon>
    </lineage>
</organism>
<dbReference type="InterPro" id="IPR049363">
    <property type="entry name" value="RMI1_N"/>
</dbReference>
<dbReference type="PANTHER" id="PTHR14790">
    <property type="entry name" value="RECQ-MEDIATED GENOME INSTABILITY PROTEIN 1 RMI1"/>
    <property type="match status" value="1"/>
</dbReference>
<gene>
    <name evidence="5" type="ORF">EX30DRAFT_326003</name>
</gene>
<accession>A0A4S2N713</accession>
<dbReference type="InParanoid" id="A0A4S2N713"/>
<dbReference type="GO" id="GO:0000724">
    <property type="term" value="P:double-strand break repair via homologous recombination"/>
    <property type="evidence" value="ECO:0007669"/>
    <property type="project" value="TreeGrafter"/>
</dbReference>
<evidence type="ECO:0000259" key="4">
    <source>
        <dbReference type="Pfam" id="PF21000"/>
    </source>
</evidence>
<dbReference type="PANTHER" id="PTHR14790:SF15">
    <property type="entry name" value="RECQ-MEDIATED GENOME INSTABILITY PROTEIN 1"/>
    <property type="match status" value="1"/>
</dbReference>
<evidence type="ECO:0000256" key="1">
    <source>
        <dbReference type="ARBA" id="ARBA00006395"/>
    </source>
</evidence>
<feature type="domain" description="RecQ mediated genome instability protein 1 OB-fold" evidence="3">
    <location>
        <begin position="92"/>
        <end position="225"/>
    </location>
</feature>
<evidence type="ECO:0000259" key="3">
    <source>
        <dbReference type="Pfam" id="PF08585"/>
    </source>
</evidence>
<dbReference type="EMBL" id="ML220112">
    <property type="protein sequence ID" value="TGZ85057.1"/>
    <property type="molecule type" value="Genomic_DNA"/>
</dbReference>
<dbReference type="STRING" id="341454.A0A4S2N713"/>
<comment type="similarity">
    <text evidence="1">Belongs to the RMI1 family.</text>
</comment>
<dbReference type="Proteomes" id="UP000298138">
    <property type="component" value="Unassembled WGS sequence"/>
</dbReference>
<dbReference type="OrthoDB" id="341511at2759"/>
<dbReference type="GO" id="GO:0000712">
    <property type="term" value="P:resolution of meiotic recombination intermediates"/>
    <property type="evidence" value="ECO:0007669"/>
    <property type="project" value="TreeGrafter"/>
</dbReference>
<evidence type="ECO:0000256" key="2">
    <source>
        <dbReference type="ARBA" id="ARBA00018987"/>
    </source>
</evidence>
<dbReference type="InterPro" id="IPR042470">
    <property type="entry name" value="RMI1_N_C_sf"/>
</dbReference>
<feature type="domain" description="RMI1 N-terminal" evidence="4">
    <location>
        <begin position="21"/>
        <end position="63"/>
    </location>
</feature>
<evidence type="ECO:0000313" key="5">
    <source>
        <dbReference type="EMBL" id="TGZ85057.1"/>
    </source>
</evidence>
<dbReference type="Pfam" id="PF21000">
    <property type="entry name" value="RMI1_N_N"/>
    <property type="match status" value="1"/>
</dbReference>